<dbReference type="PROSITE" id="PS51257">
    <property type="entry name" value="PROKAR_LIPOPROTEIN"/>
    <property type="match status" value="1"/>
</dbReference>
<reference evidence="1" key="1">
    <citation type="submission" date="2023-03" db="EMBL/GenBank/DDBJ databases">
        <title>Massive genome expansion in bonnet fungi (Mycena s.s.) driven by repeated elements and novel gene families across ecological guilds.</title>
        <authorList>
            <consortium name="Lawrence Berkeley National Laboratory"/>
            <person name="Harder C.B."/>
            <person name="Miyauchi S."/>
            <person name="Viragh M."/>
            <person name="Kuo A."/>
            <person name="Thoen E."/>
            <person name="Andreopoulos B."/>
            <person name="Lu D."/>
            <person name="Skrede I."/>
            <person name="Drula E."/>
            <person name="Henrissat B."/>
            <person name="Morin E."/>
            <person name="Kohler A."/>
            <person name="Barry K."/>
            <person name="LaButti K."/>
            <person name="Morin E."/>
            <person name="Salamov A."/>
            <person name="Lipzen A."/>
            <person name="Mereny Z."/>
            <person name="Hegedus B."/>
            <person name="Baldrian P."/>
            <person name="Stursova M."/>
            <person name="Weitz H."/>
            <person name="Taylor A."/>
            <person name="Grigoriev I.V."/>
            <person name="Nagy L.G."/>
            <person name="Martin F."/>
            <person name="Kauserud H."/>
        </authorList>
    </citation>
    <scope>NUCLEOTIDE SEQUENCE</scope>
    <source>
        <strain evidence="1">CBHHK067</strain>
    </source>
</reference>
<name>A0AAD7FZX9_MYCRO</name>
<dbReference type="EMBL" id="JARKIE010000382">
    <property type="protein sequence ID" value="KAJ7648403.1"/>
    <property type="molecule type" value="Genomic_DNA"/>
</dbReference>
<proteinExistence type="predicted"/>
<evidence type="ECO:0000313" key="2">
    <source>
        <dbReference type="Proteomes" id="UP001221757"/>
    </source>
</evidence>
<protein>
    <submittedName>
        <fullName evidence="1">Uncharacterized protein</fullName>
    </submittedName>
</protein>
<organism evidence="1 2">
    <name type="scientific">Mycena rosella</name>
    <name type="common">Pink bonnet</name>
    <name type="synonym">Agaricus rosellus</name>
    <dbReference type="NCBI Taxonomy" id="1033263"/>
    <lineage>
        <taxon>Eukaryota</taxon>
        <taxon>Fungi</taxon>
        <taxon>Dikarya</taxon>
        <taxon>Basidiomycota</taxon>
        <taxon>Agaricomycotina</taxon>
        <taxon>Agaricomycetes</taxon>
        <taxon>Agaricomycetidae</taxon>
        <taxon>Agaricales</taxon>
        <taxon>Marasmiineae</taxon>
        <taxon>Mycenaceae</taxon>
        <taxon>Mycena</taxon>
    </lineage>
</organism>
<keyword evidence="2" id="KW-1185">Reference proteome</keyword>
<dbReference type="Proteomes" id="UP001221757">
    <property type="component" value="Unassembled WGS sequence"/>
</dbReference>
<gene>
    <name evidence="1" type="ORF">B0H17DRAFT_1215669</name>
</gene>
<evidence type="ECO:0000313" key="1">
    <source>
        <dbReference type="EMBL" id="KAJ7648403.1"/>
    </source>
</evidence>
<comment type="caution">
    <text evidence="1">The sequence shown here is derived from an EMBL/GenBank/DDBJ whole genome shotgun (WGS) entry which is preliminary data.</text>
</comment>
<accession>A0AAD7FZX9</accession>
<dbReference type="AlphaFoldDB" id="A0AAD7FZX9"/>
<sequence>MSPERHGFSHVMSEDWIATIATSQSLFGCPSSSLRLRPFPMDPTIYLYYGLYTAHATVPSQFALDPNHSNLSAIDVNLLAPPYTVKNIAQFILEREHVPDECAGVMVYIDRKDPNPAPDGTIIDITEGPSTKAVMAIRIVLPANSDSPLWTLTAHYYVTEDKVNGWHQSGKYLHEHTKEPILYLPFAPGDKFTTDGVAHRLETPGWKDVWKVTNVTNGKVGYVEAYEYDSHFTRTTSVGGVQRAMPW</sequence>